<gene>
    <name evidence="2" type="ORF">E5676_scaffold943G00060</name>
    <name evidence="1" type="ORF">E6C27_scaffold37G001450</name>
</gene>
<dbReference type="EMBL" id="SSTD01004087">
    <property type="protein sequence ID" value="TYK24044.1"/>
    <property type="molecule type" value="Genomic_DNA"/>
</dbReference>
<protein>
    <submittedName>
        <fullName evidence="1">Flocculation protein FLO11-like</fullName>
    </submittedName>
</protein>
<evidence type="ECO:0000313" key="3">
    <source>
        <dbReference type="Proteomes" id="UP000321393"/>
    </source>
</evidence>
<dbReference type="EMBL" id="SSTE01001190">
    <property type="protein sequence ID" value="KAA0065835.1"/>
    <property type="molecule type" value="Genomic_DNA"/>
</dbReference>
<accession>A0A5A7VJD9</accession>
<comment type="caution">
    <text evidence="1">The sequence shown here is derived from an EMBL/GenBank/DDBJ whole genome shotgun (WGS) entry which is preliminary data.</text>
</comment>
<organism evidence="1 3">
    <name type="scientific">Cucumis melo var. makuwa</name>
    <name type="common">Oriental melon</name>
    <dbReference type="NCBI Taxonomy" id="1194695"/>
    <lineage>
        <taxon>Eukaryota</taxon>
        <taxon>Viridiplantae</taxon>
        <taxon>Streptophyta</taxon>
        <taxon>Embryophyta</taxon>
        <taxon>Tracheophyta</taxon>
        <taxon>Spermatophyta</taxon>
        <taxon>Magnoliopsida</taxon>
        <taxon>eudicotyledons</taxon>
        <taxon>Gunneridae</taxon>
        <taxon>Pentapetalae</taxon>
        <taxon>rosids</taxon>
        <taxon>fabids</taxon>
        <taxon>Cucurbitales</taxon>
        <taxon>Cucurbitaceae</taxon>
        <taxon>Benincaseae</taxon>
        <taxon>Cucumis</taxon>
    </lineage>
</organism>
<reference evidence="3 4" key="1">
    <citation type="submission" date="2019-08" db="EMBL/GenBank/DDBJ databases">
        <title>Draft genome sequences of two oriental melons (Cucumis melo L. var makuwa).</title>
        <authorList>
            <person name="Kwon S.-Y."/>
        </authorList>
    </citation>
    <scope>NUCLEOTIDE SEQUENCE [LARGE SCALE GENOMIC DNA]</scope>
    <source>
        <strain evidence="4">cv. Chang Bougi</strain>
        <strain evidence="3">cv. SW 3</strain>
        <tissue evidence="1">Leaf</tissue>
    </source>
</reference>
<dbReference type="Proteomes" id="UP000321947">
    <property type="component" value="Unassembled WGS sequence"/>
</dbReference>
<dbReference type="OrthoDB" id="10663523at2759"/>
<evidence type="ECO:0000313" key="2">
    <source>
        <dbReference type="EMBL" id="TYK24044.1"/>
    </source>
</evidence>
<evidence type="ECO:0000313" key="1">
    <source>
        <dbReference type="EMBL" id="KAA0065835.1"/>
    </source>
</evidence>
<name>A0A5A7VJD9_CUCMM</name>
<evidence type="ECO:0000313" key="4">
    <source>
        <dbReference type="Proteomes" id="UP000321947"/>
    </source>
</evidence>
<proteinExistence type="predicted"/>
<sequence length="417" mass="46334">MKQMLKEYGKSQSSMVLYCDNISAINISKNPVQHNRTKHIDIFAIISSKTWVEGIITRVSSQWWPLVSSPISRLLHHLFVSIESSPMTPSPLKNVSPVKGKHYNSIPLCRPFKRVHCPDAIDESNINIPSASPVQSSYAGTSSGHVPPVAVKIESIQDKRSVWLIIHFYLAVQGISSPSCVVSPPLDVLHRIADQGKSPIPQDSFLVTPSSAQSPEDSYEIDEVELGEDTMIEPSSTEVPRDSTTSLSSLDRRKIPLNVSSMLIDGVSFHFEEGAYKWKYVVKRRLIRTVFEVGPFYPRLIRELVVNLLSDFNDSSADEFHKVHIKDTFAIHTPMCFRRFLSGFLVSQHPTILAPIDVIGTASRVISLSMRLFQVSHIPDVPTDFNTTFEGSRGPSAASLGVNQPLVVPVVLANQLL</sequence>
<dbReference type="Proteomes" id="UP000321393">
    <property type="component" value="Unassembled WGS sequence"/>
</dbReference>
<dbReference type="AlphaFoldDB" id="A0A5A7VJD9"/>